<organism evidence="1 2">
    <name type="scientific">Lactuca virosa</name>
    <dbReference type="NCBI Taxonomy" id="75947"/>
    <lineage>
        <taxon>Eukaryota</taxon>
        <taxon>Viridiplantae</taxon>
        <taxon>Streptophyta</taxon>
        <taxon>Embryophyta</taxon>
        <taxon>Tracheophyta</taxon>
        <taxon>Spermatophyta</taxon>
        <taxon>Magnoliopsida</taxon>
        <taxon>eudicotyledons</taxon>
        <taxon>Gunneridae</taxon>
        <taxon>Pentapetalae</taxon>
        <taxon>asterids</taxon>
        <taxon>campanulids</taxon>
        <taxon>Asterales</taxon>
        <taxon>Asteraceae</taxon>
        <taxon>Cichorioideae</taxon>
        <taxon>Cichorieae</taxon>
        <taxon>Lactucinae</taxon>
        <taxon>Lactuca</taxon>
    </lineage>
</organism>
<accession>A0AAU9LH74</accession>
<gene>
    <name evidence="1" type="ORF">LVIROSA_LOCUS778</name>
</gene>
<sequence length="103" mass="12234">MFPDVSTMSKVMYTCIILHNMIPEHEGNVICVYDEKKVIPETQPLEYGGQEWIHRMRIVNKAVIHTDLRLHLTNHLWTMHNLDLNMSPEDELEDQFYEKDPLL</sequence>
<dbReference type="EMBL" id="CAKMRJ010000001">
    <property type="protein sequence ID" value="CAH1412786.1"/>
    <property type="molecule type" value="Genomic_DNA"/>
</dbReference>
<dbReference type="AlphaFoldDB" id="A0AAU9LH74"/>
<dbReference type="Proteomes" id="UP001157418">
    <property type="component" value="Unassembled WGS sequence"/>
</dbReference>
<comment type="caution">
    <text evidence="1">The sequence shown here is derived from an EMBL/GenBank/DDBJ whole genome shotgun (WGS) entry which is preliminary data.</text>
</comment>
<evidence type="ECO:0000313" key="2">
    <source>
        <dbReference type="Proteomes" id="UP001157418"/>
    </source>
</evidence>
<proteinExistence type="predicted"/>
<reference evidence="1 2" key="1">
    <citation type="submission" date="2022-01" db="EMBL/GenBank/DDBJ databases">
        <authorList>
            <person name="Xiong W."/>
            <person name="Schranz E."/>
        </authorList>
    </citation>
    <scope>NUCLEOTIDE SEQUENCE [LARGE SCALE GENOMIC DNA]</scope>
</reference>
<protein>
    <submittedName>
        <fullName evidence="1">Uncharacterized protein</fullName>
    </submittedName>
</protein>
<name>A0AAU9LH74_9ASTR</name>
<keyword evidence="2" id="KW-1185">Reference proteome</keyword>
<evidence type="ECO:0000313" key="1">
    <source>
        <dbReference type="EMBL" id="CAH1412786.1"/>
    </source>
</evidence>